<proteinExistence type="predicted"/>
<keyword evidence="2" id="KW-1185">Reference proteome</keyword>
<name>A0A7R8GZF1_LEPSM</name>
<dbReference type="EMBL" id="HG994580">
    <property type="protein sequence ID" value="CAF2752665.1"/>
    <property type="molecule type" value="Genomic_DNA"/>
</dbReference>
<gene>
    <name evidence="1" type="ORF">LSAA_1356</name>
</gene>
<organism evidence="1 2">
    <name type="scientific">Lepeophtheirus salmonis</name>
    <name type="common">Salmon louse</name>
    <name type="synonym">Caligus salmonis</name>
    <dbReference type="NCBI Taxonomy" id="72036"/>
    <lineage>
        <taxon>Eukaryota</taxon>
        <taxon>Metazoa</taxon>
        <taxon>Ecdysozoa</taxon>
        <taxon>Arthropoda</taxon>
        <taxon>Crustacea</taxon>
        <taxon>Multicrustacea</taxon>
        <taxon>Hexanauplia</taxon>
        <taxon>Copepoda</taxon>
        <taxon>Siphonostomatoida</taxon>
        <taxon>Caligidae</taxon>
        <taxon>Lepeophtheirus</taxon>
    </lineage>
</organism>
<protein>
    <submittedName>
        <fullName evidence="1">(salmon louse) hypothetical protein</fullName>
    </submittedName>
</protein>
<sequence length="159" mass="18362">MFGLVSVDSKPKCLDCCAILTNDSMKKVKLEHHQKSKHPFSVGKDREFFENKNKVQLVKLFDFVKNINSVKGKKLNPGYFSLKLLPRLEHLWFTFRRNPGFTTTTINRIMSFILWNNASAVLLGTLNLFEMHFYPSPDLWVSTILVHKSKLSSLDLPMS</sequence>
<reference evidence="1" key="1">
    <citation type="submission" date="2021-02" db="EMBL/GenBank/DDBJ databases">
        <authorList>
            <person name="Bekaert M."/>
        </authorList>
    </citation>
    <scope>NUCLEOTIDE SEQUENCE</scope>
    <source>
        <strain evidence="1">IoA-00</strain>
    </source>
</reference>
<dbReference type="Proteomes" id="UP000675881">
    <property type="component" value="Chromosome 1"/>
</dbReference>
<evidence type="ECO:0000313" key="1">
    <source>
        <dbReference type="EMBL" id="CAF2752665.1"/>
    </source>
</evidence>
<evidence type="ECO:0000313" key="2">
    <source>
        <dbReference type="Proteomes" id="UP000675881"/>
    </source>
</evidence>
<accession>A0A7R8GZF1</accession>
<dbReference type="AlphaFoldDB" id="A0A7R8GZF1"/>